<sequence>MMVDGLAEVLKRFDLSKEEVDGVDLDPGLLVLWNLPYCWFNKEVGKKIEEVFRAVRKVVIPEGGRKEGRHMKILAEVEVKKPLLRRTMVKSNGISK</sequence>
<evidence type="ECO:0000313" key="2">
    <source>
        <dbReference type="EMBL" id="KAL3527685.1"/>
    </source>
</evidence>
<dbReference type="AlphaFoldDB" id="A0ABD3AB44"/>
<evidence type="ECO:0000313" key="3">
    <source>
        <dbReference type="Proteomes" id="UP001630127"/>
    </source>
</evidence>
<gene>
    <name evidence="1" type="ORF">ACH5RR_012320</name>
    <name evidence="2" type="ORF">ACH5RR_012341</name>
</gene>
<accession>A0ABD3AB44</accession>
<name>A0ABD3AB44_9GENT</name>
<dbReference type="EMBL" id="JBJUIK010000005">
    <property type="protein sequence ID" value="KAL3527685.1"/>
    <property type="molecule type" value="Genomic_DNA"/>
</dbReference>
<keyword evidence="3" id="KW-1185">Reference proteome</keyword>
<dbReference type="EMBL" id="JBJUIK010000005">
    <property type="protein sequence ID" value="KAL3527664.1"/>
    <property type="molecule type" value="Genomic_DNA"/>
</dbReference>
<reference evidence="2 3" key="1">
    <citation type="submission" date="2024-11" db="EMBL/GenBank/DDBJ databases">
        <title>A near-complete genome assembly of Cinchona calisaya.</title>
        <authorList>
            <person name="Lian D.C."/>
            <person name="Zhao X.W."/>
            <person name="Wei L."/>
        </authorList>
    </citation>
    <scope>NUCLEOTIDE SEQUENCE [LARGE SCALE GENOMIC DNA]</scope>
    <source>
        <tissue evidence="2">Nenye</tissue>
    </source>
</reference>
<protein>
    <submittedName>
        <fullName evidence="2">Uncharacterized protein</fullName>
    </submittedName>
</protein>
<proteinExistence type="predicted"/>
<organism evidence="2 3">
    <name type="scientific">Cinchona calisaya</name>
    <dbReference type="NCBI Taxonomy" id="153742"/>
    <lineage>
        <taxon>Eukaryota</taxon>
        <taxon>Viridiplantae</taxon>
        <taxon>Streptophyta</taxon>
        <taxon>Embryophyta</taxon>
        <taxon>Tracheophyta</taxon>
        <taxon>Spermatophyta</taxon>
        <taxon>Magnoliopsida</taxon>
        <taxon>eudicotyledons</taxon>
        <taxon>Gunneridae</taxon>
        <taxon>Pentapetalae</taxon>
        <taxon>asterids</taxon>
        <taxon>lamiids</taxon>
        <taxon>Gentianales</taxon>
        <taxon>Rubiaceae</taxon>
        <taxon>Cinchonoideae</taxon>
        <taxon>Cinchoneae</taxon>
        <taxon>Cinchona</taxon>
    </lineage>
</organism>
<evidence type="ECO:0000313" key="1">
    <source>
        <dbReference type="EMBL" id="KAL3527664.1"/>
    </source>
</evidence>
<dbReference type="Proteomes" id="UP001630127">
    <property type="component" value="Unassembled WGS sequence"/>
</dbReference>
<comment type="caution">
    <text evidence="2">The sequence shown here is derived from an EMBL/GenBank/DDBJ whole genome shotgun (WGS) entry which is preliminary data.</text>
</comment>